<keyword evidence="6" id="KW-0238">DNA-binding</keyword>
<accession>A0A4D7BCW6</accession>
<evidence type="ECO:0000256" key="5">
    <source>
        <dbReference type="ARBA" id="ARBA00022747"/>
    </source>
</evidence>
<evidence type="ECO:0000259" key="8">
    <source>
        <dbReference type="Pfam" id="PF07669"/>
    </source>
</evidence>
<keyword evidence="4" id="KW-0949">S-adenosyl-L-methionine</keyword>
<dbReference type="AlphaFoldDB" id="A0A4D7BCW6"/>
<proteinExistence type="predicted"/>
<dbReference type="KEGG" id="pstg:E8M01_25075"/>
<keyword evidence="11" id="KW-1185">Reference proteome</keyword>
<dbReference type="PRINTS" id="PR00507">
    <property type="entry name" value="N12N6MTFRASE"/>
</dbReference>
<name>A0A4D7BCW6_9HYPH</name>
<dbReference type="RefSeq" id="WP_136962651.1">
    <property type="nucleotide sequence ID" value="NZ_CP039690.1"/>
</dbReference>
<dbReference type="SUPFAM" id="SSF53335">
    <property type="entry name" value="S-adenosyl-L-methionine-dependent methyltransferases"/>
    <property type="match status" value="1"/>
</dbReference>
<keyword evidence="3" id="KW-0808">Transferase</keyword>
<dbReference type="GO" id="GO:0009307">
    <property type="term" value="P:DNA restriction-modification system"/>
    <property type="evidence" value="ECO:0007669"/>
    <property type="project" value="UniProtKB-KW"/>
</dbReference>
<sequence>MGVNARRRVIADDLVTEMRTIAAQHRFFHWEIGFPNVWSNLLSTQPAGGFDAVIGNPPYVRQELLGETKPALKKAYRAYDGMADIYVYFYEQGLRLLRPGGRMSYVVTNKWLKAGYAEALRDLFTDPARAKLEFVADFGHAKHFFPDADVFPSVVVVRKPVLSAAFPVSDAGNTPAPTAQICVIPRDLVPEKGLSAAVAEASYPLPLALFSKESWTLEPPAVIALLEKIRRNGVPMAEYAGVKPYRGVLTGFNEAFLINTATRDQLVRDDPKCADIIKPYLRGQDIERWSASWDGLWMIFARRGIDISKFPSIKQHLECYRPQLEPKPVNWKPTIPGEEWPGRKDGSYKWFEIQDSIEYYLEFEKHKIIYQEIQYSPLYAYDSTGLFGNNKTFLIAKRDQYLLAALNSPLMWWHNWRYLPHMKDEALTPVGVKMESLPIAQVNYDCAATAEDYVAQILTLMPKKREPATALMDWLRVEFGLDRPGRQLAEAHRLDADAFVAVVRAALPKRQKLSAADVARLRGEWIDTVAPARAAADEILALERRLADLVNAAYGLSPDEVKLMWQTAPPRMPLNPSEELRRLGLQ</sequence>
<dbReference type="Gene3D" id="3.40.50.150">
    <property type="entry name" value="Vaccinia Virus protein VP39"/>
    <property type="match status" value="1"/>
</dbReference>
<dbReference type="InterPro" id="IPR011639">
    <property type="entry name" value="MethylTrfase_TaqI-like_dom"/>
</dbReference>
<dbReference type="Pfam" id="PF07669">
    <property type="entry name" value="Eco57I"/>
    <property type="match status" value="1"/>
</dbReference>
<dbReference type="PANTHER" id="PTHR33841">
    <property type="entry name" value="DNA METHYLTRANSFERASE YEEA-RELATED"/>
    <property type="match status" value="1"/>
</dbReference>
<feature type="domain" description="Type II methyltransferase M.TaqI-like" evidence="8">
    <location>
        <begin position="19"/>
        <end position="144"/>
    </location>
</feature>
<dbReference type="PROSITE" id="PS00092">
    <property type="entry name" value="N6_MTASE"/>
    <property type="match status" value="1"/>
</dbReference>
<keyword evidence="2" id="KW-0489">Methyltransferase</keyword>
<dbReference type="PANTHER" id="PTHR33841:SF1">
    <property type="entry name" value="DNA METHYLTRANSFERASE A"/>
    <property type="match status" value="1"/>
</dbReference>
<evidence type="ECO:0000256" key="4">
    <source>
        <dbReference type="ARBA" id="ARBA00022691"/>
    </source>
</evidence>
<keyword evidence="5" id="KW-0680">Restriction system</keyword>
<comment type="catalytic activity">
    <reaction evidence="7">
        <text>a 2'-deoxyadenosine in DNA + S-adenosyl-L-methionine = an N(6)-methyl-2'-deoxyadenosine in DNA + S-adenosyl-L-homocysteine + H(+)</text>
        <dbReference type="Rhea" id="RHEA:15197"/>
        <dbReference type="Rhea" id="RHEA-COMP:12418"/>
        <dbReference type="Rhea" id="RHEA-COMP:12419"/>
        <dbReference type="ChEBI" id="CHEBI:15378"/>
        <dbReference type="ChEBI" id="CHEBI:57856"/>
        <dbReference type="ChEBI" id="CHEBI:59789"/>
        <dbReference type="ChEBI" id="CHEBI:90615"/>
        <dbReference type="ChEBI" id="CHEBI:90616"/>
        <dbReference type="EC" id="2.1.1.72"/>
    </reaction>
</comment>
<dbReference type="GO" id="GO:0009007">
    <property type="term" value="F:site-specific DNA-methyltransferase (adenine-specific) activity"/>
    <property type="evidence" value="ECO:0007669"/>
    <property type="project" value="UniProtKB-EC"/>
</dbReference>
<dbReference type="InterPro" id="IPR050953">
    <property type="entry name" value="N4_N6_ade-DNA_methylase"/>
</dbReference>
<dbReference type="GO" id="GO:0032259">
    <property type="term" value="P:methylation"/>
    <property type="evidence" value="ECO:0007669"/>
    <property type="project" value="UniProtKB-KW"/>
</dbReference>
<evidence type="ECO:0000313" key="11">
    <source>
        <dbReference type="Proteomes" id="UP000298781"/>
    </source>
</evidence>
<protein>
    <recommendedName>
        <fullName evidence="1">site-specific DNA-methyltransferase (adenine-specific)</fullName>
        <ecNumber evidence="1">2.1.1.72</ecNumber>
    </recommendedName>
</protein>
<dbReference type="Proteomes" id="UP000298781">
    <property type="component" value="Chromosome"/>
</dbReference>
<reference evidence="10 11" key="1">
    <citation type="submission" date="2019-04" db="EMBL/GenBank/DDBJ databases">
        <title>Phreatobacter aquaticus sp. nov.</title>
        <authorList>
            <person name="Choi A."/>
        </authorList>
    </citation>
    <scope>NUCLEOTIDE SEQUENCE [LARGE SCALE GENOMIC DNA]</scope>
    <source>
        <strain evidence="10 11">KCTC 52518</strain>
    </source>
</reference>
<evidence type="ECO:0000256" key="7">
    <source>
        <dbReference type="ARBA" id="ARBA00047942"/>
    </source>
</evidence>
<dbReference type="InterPro" id="IPR025931">
    <property type="entry name" value="TaqI_C"/>
</dbReference>
<evidence type="ECO:0000256" key="6">
    <source>
        <dbReference type="ARBA" id="ARBA00023125"/>
    </source>
</evidence>
<evidence type="ECO:0000313" key="10">
    <source>
        <dbReference type="EMBL" id="QCI67216.1"/>
    </source>
</evidence>
<gene>
    <name evidence="10" type="ORF">E8M01_25075</name>
</gene>
<dbReference type="REBASE" id="311296">
    <property type="entry name" value="Pst52518ORF25070P"/>
</dbReference>
<dbReference type="InterPro" id="IPR029063">
    <property type="entry name" value="SAM-dependent_MTases_sf"/>
</dbReference>
<evidence type="ECO:0000259" key="9">
    <source>
        <dbReference type="Pfam" id="PF12950"/>
    </source>
</evidence>
<evidence type="ECO:0000256" key="3">
    <source>
        <dbReference type="ARBA" id="ARBA00022679"/>
    </source>
</evidence>
<evidence type="ECO:0000256" key="2">
    <source>
        <dbReference type="ARBA" id="ARBA00022603"/>
    </source>
</evidence>
<dbReference type="EC" id="2.1.1.72" evidence="1"/>
<feature type="domain" description="TaqI-like C-terminal specificity" evidence="9">
    <location>
        <begin position="278"/>
        <end position="439"/>
    </location>
</feature>
<dbReference type="GO" id="GO:0003677">
    <property type="term" value="F:DNA binding"/>
    <property type="evidence" value="ECO:0007669"/>
    <property type="project" value="UniProtKB-KW"/>
</dbReference>
<dbReference type="InterPro" id="IPR002052">
    <property type="entry name" value="DNA_methylase_N6_adenine_CS"/>
</dbReference>
<organism evidence="10 11">
    <name type="scientific">Phreatobacter stygius</name>
    <dbReference type="NCBI Taxonomy" id="1940610"/>
    <lineage>
        <taxon>Bacteria</taxon>
        <taxon>Pseudomonadati</taxon>
        <taxon>Pseudomonadota</taxon>
        <taxon>Alphaproteobacteria</taxon>
        <taxon>Hyphomicrobiales</taxon>
        <taxon>Phreatobacteraceae</taxon>
        <taxon>Phreatobacter</taxon>
    </lineage>
</organism>
<dbReference type="OrthoDB" id="9806213at2"/>
<evidence type="ECO:0000256" key="1">
    <source>
        <dbReference type="ARBA" id="ARBA00011900"/>
    </source>
</evidence>
<dbReference type="Pfam" id="PF12950">
    <property type="entry name" value="TaqI_C"/>
    <property type="match status" value="1"/>
</dbReference>
<dbReference type="EMBL" id="CP039690">
    <property type="protein sequence ID" value="QCI67216.1"/>
    <property type="molecule type" value="Genomic_DNA"/>
</dbReference>